<accession>A0A3B6LPL9</accession>
<dbReference type="Gramene" id="TraesCS5B03G0716900.1">
    <property type="protein sequence ID" value="TraesCS5B03G0716900.1.CDS1"/>
    <property type="gene ID" value="TraesCS5B03G0716900"/>
</dbReference>
<protein>
    <submittedName>
        <fullName evidence="2">Uncharacterized protein</fullName>
    </submittedName>
</protein>
<sequence>MAGINITKTGGGFSISKPKAGARPKPTPVARAAELLVCRSLGIVKDGEDVIVAALDAFADRFKDQLSPDVIVAMRGLFKLDDSSATDVEEALIAHGGGCALDLEQNDTGAAAQQEAS</sequence>
<evidence type="ECO:0000313" key="3">
    <source>
        <dbReference type="Proteomes" id="UP000019116"/>
    </source>
</evidence>
<name>A0A3B6LPL9_WHEAT</name>
<dbReference type="OrthoDB" id="10479156at2759"/>
<evidence type="ECO:0000313" key="2">
    <source>
        <dbReference type="EnsemblPlants" id="TraesCS5B02G276100.1.cds1"/>
    </source>
</evidence>
<reference evidence="2" key="2">
    <citation type="submission" date="2018-10" db="UniProtKB">
        <authorList>
            <consortium name="EnsemblPlants"/>
        </authorList>
    </citation>
    <scope>IDENTIFICATION</scope>
</reference>
<dbReference type="Gramene" id="TraesRN5B0100725300.1">
    <property type="protein sequence ID" value="TraesRN5B0100725300.1"/>
    <property type="gene ID" value="TraesRN5B0100725300"/>
</dbReference>
<evidence type="ECO:0000256" key="1">
    <source>
        <dbReference type="SAM" id="MobiDB-lite"/>
    </source>
</evidence>
<proteinExistence type="predicted"/>
<organism evidence="2">
    <name type="scientific">Triticum aestivum</name>
    <name type="common">Wheat</name>
    <dbReference type="NCBI Taxonomy" id="4565"/>
    <lineage>
        <taxon>Eukaryota</taxon>
        <taxon>Viridiplantae</taxon>
        <taxon>Streptophyta</taxon>
        <taxon>Embryophyta</taxon>
        <taxon>Tracheophyta</taxon>
        <taxon>Spermatophyta</taxon>
        <taxon>Magnoliopsida</taxon>
        <taxon>Liliopsida</taxon>
        <taxon>Poales</taxon>
        <taxon>Poaceae</taxon>
        <taxon>BOP clade</taxon>
        <taxon>Pooideae</taxon>
        <taxon>Triticodae</taxon>
        <taxon>Triticeae</taxon>
        <taxon>Triticinae</taxon>
        <taxon>Triticum</taxon>
    </lineage>
</organism>
<dbReference type="Gramene" id="TraesCS5B02G276100.1">
    <property type="protein sequence ID" value="TraesCS5B02G276100.1.cds1"/>
    <property type="gene ID" value="TraesCS5B02G276100"/>
</dbReference>
<dbReference type="Proteomes" id="UP000019116">
    <property type="component" value="Chromosome 5B"/>
</dbReference>
<dbReference type="AlphaFoldDB" id="A0A3B6LPL9"/>
<keyword evidence="3" id="KW-1185">Reference proteome</keyword>
<reference evidence="2" key="1">
    <citation type="submission" date="2018-08" db="EMBL/GenBank/DDBJ databases">
        <authorList>
            <person name="Rossello M."/>
        </authorList>
    </citation>
    <scope>NUCLEOTIDE SEQUENCE [LARGE SCALE GENOMIC DNA]</scope>
    <source>
        <strain evidence="2">cv. Chinese Spring</strain>
    </source>
</reference>
<dbReference type="EnsemblPlants" id="TraesCS5B02G276100.1">
    <property type="protein sequence ID" value="TraesCS5B02G276100.1.cds1"/>
    <property type="gene ID" value="TraesCS5B02G276100"/>
</dbReference>
<feature type="region of interest" description="Disordered" evidence="1">
    <location>
        <begin position="1"/>
        <end position="26"/>
    </location>
</feature>
<dbReference type="Gramene" id="TraesWEE_scaffold_019420_01G000100.1">
    <property type="protein sequence ID" value="TraesWEE_scaffold_019420_01G000100.1"/>
    <property type="gene ID" value="TraesWEE_scaffold_019420_01G000100"/>
</dbReference>